<gene>
    <name evidence="2" type="ORF">JMJ35_006493</name>
</gene>
<name>A0AA39U919_9LECA</name>
<evidence type="ECO:0008006" key="4">
    <source>
        <dbReference type="Google" id="ProtNLM"/>
    </source>
</evidence>
<evidence type="ECO:0000313" key="2">
    <source>
        <dbReference type="EMBL" id="KAK0510941.1"/>
    </source>
</evidence>
<comment type="caution">
    <text evidence="2">The sequence shown here is derived from an EMBL/GenBank/DDBJ whole genome shotgun (WGS) entry which is preliminary data.</text>
</comment>
<proteinExistence type="predicted"/>
<evidence type="ECO:0000256" key="1">
    <source>
        <dbReference type="SAM" id="MobiDB-lite"/>
    </source>
</evidence>
<sequence>MSTPITTPHTAPPTSPSSPPPPSIALIIASTRQPCVAPQIASFLTHLYTTYTHTHPSSPPLTTIDLLPLSTEPLLPSLITTPSQYTHAHTRSWSALTSSFSAFLFL</sequence>
<feature type="region of interest" description="Disordered" evidence="1">
    <location>
        <begin position="1"/>
        <end position="24"/>
    </location>
</feature>
<reference evidence="2" key="1">
    <citation type="submission" date="2023-03" db="EMBL/GenBank/DDBJ databases">
        <title>Complete genome of Cladonia borealis.</title>
        <authorList>
            <person name="Park H."/>
        </authorList>
    </citation>
    <scope>NUCLEOTIDE SEQUENCE</scope>
    <source>
        <strain evidence="2">ANT050790</strain>
    </source>
</reference>
<dbReference type="Gene3D" id="3.40.50.360">
    <property type="match status" value="1"/>
</dbReference>
<accession>A0AA39U919</accession>
<protein>
    <recommendedName>
        <fullName evidence="4">NADPH-dependent FMN reductase-like domain-containing protein</fullName>
    </recommendedName>
</protein>
<keyword evidence="3" id="KW-1185">Reference proteome</keyword>
<evidence type="ECO:0000313" key="3">
    <source>
        <dbReference type="Proteomes" id="UP001166286"/>
    </source>
</evidence>
<dbReference type="Proteomes" id="UP001166286">
    <property type="component" value="Unassembled WGS sequence"/>
</dbReference>
<organism evidence="2 3">
    <name type="scientific">Cladonia borealis</name>
    <dbReference type="NCBI Taxonomy" id="184061"/>
    <lineage>
        <taxon>Eukaryota</taxon>
        <taxon>Fungi</taxon>
        <taxon>Dikarya</taxon>
        <taxon>Ascomycota</taxon>
        <taxon>Pezizomycotina</taxon>
        <taxon>Lecanoromycetes</taxon>
        <taxon>OSLEUM clade</taxon>
        <taxon>Lecanoromycetidae</taxon>
        <taxon>Lecanorales</taxon>
        <taxon>Lecanorineae</taxon>
        <taxon>Cladoniaceae</taxon>
        <taxon>Cladonia</taxon>
    </lineage>
</organism>
<dbReference type="AlphaFoldDB" id="A0AA39U919"/>
<dbReference type="InterPro" id="IPR029039">
    <property type="entry name" value="Flavoprotein-like_sf"/>
</dbReference>
<dbReference type="EMBL" id="JAFEKC020000014">
    <property type="protein sequence ID" value="KAK0510941.1"/>
    <property type="molecule type" value="Genomic_DNA"/>
</dbReference>
<feature type="compositionally biased region" description="Pro residues" evidence="1">
    <location>
        <begin position="10"/>
        <end position="23"/>
    </location>
</feature>